<gene>
    <name evidence="2 4" type="primary">srh-218</name>
    <name evidence="4" type="ORF">C06B8.10</name>
    <name evidence="2" type="ORF">CELE_C06B8.10</name>
</gene>
<feature type="transmembrane region" description="Helical" evidence="1">
    <location>
        <begin position="278"/>
        <end position="300"/>
    </location>
</feature>
<dbReference type="AGR" id="WB:WBGene00005428"/>
<keyword evidence="1" id="KW-1133">Transmembrane helix</keyword>
<dbReference type="RefSeq" id="NP_001021372.2">
    <property type="nucleotide sequence ID" value="NM_001026201.2"/>
</dbReference>
<dbReference type="PANTHER" id="PTHR22941">
    <property type="entry name" value="SERPENTINE RECEPTOR"/>
    <property type="match status" value="1"/>
</dbReference>
<reference evidence="2 3" key="1">
    <citation type="journal article" date="1998" name="Science">
        <title>Genome sequence of the nematode C. elegans: a platform for investigating biology.</title>
        <authorList>
            <consortium name="The C. elegans sequencing consortium"/>
            <person name="Sulson J.E."/>
            <person name="Waterston R."/>
        </authorList>
    </citation>
    <scope>NUCLEOTIDE SEQUENCE [LARGE SCALE GENOMIC DNA]</scope>
    <source>
        <strain evidence="2 3">Bristol N2</strain>
    </source>
</reference>
<keyword evidence="1" id="KW-0812">Transmembrane</keyword>
<dbReference type="GeneID" id="3565018"/>
<dbReference type="eggNOG" id="ENOG502THN1">
    <property type="taxonomic scope" value="Eukaryota"/>
</dbReference>
<evidence type="ECO:0000313" key="4">
    <source>
        <dbReference type="WormBase" id="C06B8.10"/>
    </source>
</evidence>
<dbReference type="CTD" id="3565018"/>
<dbReference type="KEGG" id="cel:CELE_C06B8.10"/>
<keyword evidence="3" id="KW-1185">Reference proteome</keyword>
<dbReference type="SMR" id="Q7YTT3"/>
<name>Q7YTT3_CAEEL</name>
<dbReference type="Pfam" id="PF10318">
    <property type="entry name" value="7TM_GPCR_Srh"/>
    <property type="match status" value="1"/>
</dbReference>
<feature type="transmembrane region" description="Helical" evidence="1">
    <location>
        <begin position="58"/>
        <end position="82"/>
    </location>
</feature>
<evidence type="ECO:0000313" key="3">
    <source>
        <dbReference type="Proteomes" id="UP000001940"/>
    </source>
</evidence>
<dbReference type="InParanoid" id="Q7YTT3"/>
<dbReference type="PANTHER" id="PTHR22941:SF188">
    <property type="entry name" value="SERPENTINE RECEPTOR, CLASS H"/>
    <property type="match status" value="1"/>
</dbReference>
<dbReference type="PaxDb" id="6239-C06B8.10"/>
<feature type="transmembrane region" description="Helical" evidence="1">
    <location>
        <begin position="198"/>
        <end position="221"/>
    </location>
</feature>
<dbReference type="HOGENOM" id="CLU_042960_1_1_1"/>
<feature type="transmembrane region" description="Helical" evidence="1">
    <location>
        <begin position="242"/>
        <end position="266"/>
    </location>
</feature>
<sequence length="344" mass="39917">MDNVSYCPIDYEFTYLDSPDFYTFALHAVALIAIPIYILVGYMIIYKTPQSMKTVKRSLLIFHFWTCFVDILFSILVCPFAVAPLYAGYPLGVLKEFGIGVANQAILSMASTESMMVSILGLYENRYFIFKRNKKRWALLRFPWYAFNYFLAVAAYLPVYFMVPDQTNARIFILEHLPCLTPEILSGPMFIVALDVNLMLRSASLVSTFICIEGLTFFFLVKRSLNQYGTQLSKKTVEMQNRFSKAIILQLIVPSLYLAAPFTYLWYSGRFKYFNQKFTNLSFIFISTHGLFGSLFMLYIQVAYREVVIKFFVNTLKSFGINIERQYPQKKSSIFQSRMSINVY</sequence>
<evidence type="ECO:0000256" key="1">
    <source>
        <dbReference type="SAM" id="Phobius"/>
    </source>
</evidence>
<dbReference type="EMBL" id="BX284605">
    <property type="protein sequence ID" value="CAE11302.2"/>
    <property type="molecule type" value="Genomic_DNA"/>
</dbReference>
<feature type="transmembrane region" description="Helical" evidence="1">
    <location>
        <begin position="102"/>
        <end position="123"/>
    </location>
</feature>
<dbReference type="AlphaFoldDB" id="Q7YTT3"/>
<dbReference type="WormBase" id="C06B8.10">
    <property type="protein sequence ID" value="CE43064"/>
    <property type="gene ID" value="WBGene00005428"/>
    <property type="gene designation" value="srh-218"/>
</dbReference>
<feature type="transmembrane region" description="Helical" evidence="1">
    <location>
        <begin position="21"/>
        <end position="46"/>
    </location>
</feature>
<dbReference type="OrthoDB" id="5865150at2759"/>
<dbReference type="UCSC" id="C06B8.10">
    <property type="organism name" value="c. elegans"/>
</dbReference>
<accession>Q7YTT3</accession>
<dbReference type="FunCoup" id="Q7YTT3">
    <property type="interactions" value="1522"/>
</dbReference>
<dbReference type="InterPro" id="IPR019422">
    <property type="entry name" value="7TM_GPCR_serpentine_rcpt_Srh"/>
</dbReference>
<protein>
    <submittedName>
        <fullName evidence="2">Serpentine Receptor, class H</fullName>
    </submittedName>
</protein>
<proteinExistence type="predicted"/>
<dbReference type="Proteomes" id="UP000001940">
    <property type="component" value="Chromosome V"/>
</dbReference>
<dbReference type="OMA" id="RIFILEH"/>
<keyword evidence="1" id="KW-0472">Membrane</keyword>
<dbReference type="PhylomeDB" id="Q7YTT3"/>
<keyword evidence="2" id="KW-0675">Receptor</keyword>
<dbReference type="InterPro" id="IPR053220">
    <property type="entry name" value="Nematode_rcpt-like_serp_H"/>
</dbReference>
<feature type="transmembrane region" description="Helical" evidence="1">
    <location>
        <begin position="144"/>
        <end position="163"/>
    </location>
</feature>
<organism evidence="2 3">
    <name type="scientific">Caenorhabditis elegans</name>
    <dbReference type="NCBI Taxonomy" id="6239"/>
    <lineage>
        <taxon>Eukaryota</taxon>
        <taxon>Metazoa</taxon>
        <taxon>Ecdysozoa</taxon>
        <taxon>Nematoda</taxon>
        <taxon>Chromadorea</taxon>
        <taxon>Rhabditida</taxon>
        <taxon>Rhabditina</taxon>
        <taxon>Rhabditomorpha</taxon>
        <taxon>Rhabditoidea</taxon>
        <taxon>Rhabditidae</taxon>
        <taxon>Peloderinae</taxon>
        <taxon>Caenorhabditis</taxon>
    </lineage>
</organism>
<evidence type="ECO:0000313" key="2">
    <source>
        <dbReference type="EMBL" id="CAE11302.2"/>
    </source>
</evidence>